<proteinExistence type="predicted"/>
<gene>
    <name evidence="1" type="ORF">NTEN_LOCUS6177</name>
</gene>
<evidence type="ECO:0000313" key="1">
    <source>
        <dbReference type="EMBL" id="CAA9999977.1"/>
    </source>
</evidence>
<organism evidence="1 2">
    <name type="scientific">Nesidiocoris tenuis</name>
    <dbReference type="NCBI Taxonomy" id="355587"/>
    <lineage>
        <taxon>Eukaryota</taxon>
        <taxon>Metazoa</taxon>
        <taxon>Ecdysozoa</taxon>
        <taxon>Arthropoda</taxon>
        <taxon>Hexapoda</taxon>
        <taxon>Insecta</taxon>
        <taxon>Pterygota</taxon>
        <taxon>Neoptera</taxon>
        <taxon>Paraneoptera</taxon>
        <taxon>Hemiptera</taxon>
        <taxon>Heteroptera</taxon>
        <taxon>Panheteroptera</taxon>
        <taxon>Cimicomorpha</taxon>
        <taxon>Miridae</taxon>
        <taxon>Dicyphina</taxon>
        <taxon>Nesidiocoris</taxon>
    </lineage>
</organism>
<dbReference type="Proteomes" id="UP000479000">
    <property type="component" value="Unassembled WGS sequence"/>
</dbReference>
<name>A0A6H5GC12_9HEMI</name>
<sequence length="63" mass="7091">MEKRKGTQRTIGTDRKERPKIVPSRCACKCANTKSSSKGKRTSHPITDWTCCPPSPSWKNNSQ</sequence>
<keyword evidence="2" id="KW-1185">Reference proteome</keyword>
<protein>
    <submittedName>
        <fullName evidence="1">Uncharacterized protein</fullName>
    </submittedName>
</protein>
<reference evidence="1 2" key="1">
    <citation type="submission" date="2020-02" db="EMBL/GenBank/DDBJ databases">
        <authorList>
            <person name="Ferguson B K."/>
        </authorList>
    </citation>
    <scope>NUCLEOTIDE SEQUENCE [LARGE SCALE GENOMIC DNA]</scope>
</reference>
<dbReference type="EMBL" id="CADCXU010009078">
    <property type="protein sequence ID" value="CAA9999977.1"/>
    <property type="molecule type" value="Genomic_DNA"/>
</dbReference>
<dbReference type="AlphaFoldDB" id="A0A6H5GC12"/>
<evidence type="ECO:0000313" key="2">
    <source>
        <dbReference type="Proteomes" id="UP000479000"/>
    </source>
</evidence>
<accession>A0A6H5GC12</accession>